<sequence>MSHQRQSRFIFETRRNVRTFRHQPYMNDPTLECESCRSPVAANEPFSHHWLSGEDAQHIKLDLERKLLLKQIEKECIETFMLCDESAYGRTQEFMLDAGTQAVPQLLRFLNYEANELVVTIGFYVTVLKERLYFESYSFNIKHFLDIEATVDMVFTRLVEKISSYMFLVMGLFLDSCTIKRIKITVKRLYNGQELLPLQYRIKNKGGFKANNNKKSVNLSLLNESYVNYHGIRFGKFPDSLQVNLYCFRVCASTRELFAVPYLIRSEDVKNTPTFLIQTDVAGEFRGMYEVPNIRRFLRTEPNDRIIVCRVCQAHFTNRMHYVLHKQIDCGNDVTVLQMDGESFEIYENCITLPKEFFKFAWFGIGPNY</sequence>
<protein>
    <submittedName>
        <fullName evidence="2">Protein terminus-like</fullName>
    </submittedName>
</protein>
<organism evidence="1 2">
    <name type="scientific">Drosophila albomicans</name>
    <name type="common">Fruit fly</name>
    <dbReference type="NCBI Taxonomy" id="7291"/>
    <lineage>
        <taxon>Eukaryota</taxon>
        <taxon>Metazoa</taxon>
        <taxon>Ecdysozoa</taxon>
        <taxon>Arthropoda</taxon>
        <taxon>Hexapoda</taxon>
        <taxon>Insecta</taxon>
        <taxon>Pterygota</taxon>
        <taxon>Neoptera</taxon>
        <taxon>Endopterygota</taxon>
        <taxon>Diptera</taxon>
        <taxon>Brachycera</taxon>
        <taxon>Muscomorpha</taxon>
        <taxon>Ephydroidea</taxon>
        <taxon>Drosophilidae</taxon>
        <taxon>Drosophila</taxon>
    </lineage>
</organism>
<reference evidence="2" key="1">
    <citation type="submission" date="2025-08" db="UniProtKB">
        <authorList>
            <consortium name="RefSeq"/>
        </authorList>
    </citation>
    <scope>IDENTIFICATION</scope>
    <source>
        <strain evidence="2">15112-1751.03</strain>
        <tissue evidence="2">Whole Adult</tissue>
    </source>
</reference>
<dbReference type="AlphaFoldDB" id="A0A6P8WEI2"/>
<evidence type="ECO:0000313" key="1">
    <source>
        <dbReference type="Proteomes" id="UP000515160"/>
    </source>
</evidence>
<name>A0A6P8WEI2_DROAB</name>
<keyword evidence="1" id="KW-1185">Reference proteome</keyword>
<evidence type="ECO:0000313" key="2">
    <source>
        <dbReference type="RefSeq" id="XP_034101939.1"/>
    </source>
</evidence>
<proteinExistence type="predicted"/>
<accession>A0A6P8WEI2</accession>
<dbReference type="RefSeq" id="XP_034101939.1">
    <property type="nucleotide sequence ID" value="XM_034246048.1"/>
</dbReference>
<dbReference type="GeneID" id="117566507"/>
<dbReference type="OrthoDB" id="7974539at2759"/>
<gene>
    <name evidence="2" type="primary">LOC117566507</name>
</gene>
<dbReference type="Proteomes" id="UP000515160">
    <property type="component" value="Chromosome 3"/>
</dbReference>